<feature type="region of interest" description="Disordered" evidence="1">
    <location>
        <begin position="1"/>
        <end position="24"/>
    </location>
</feature>
<dbReference type="KEGG" id="amob:HG15A2_27970"/>
<evidence type="ECO:0000313" key="3">
    <source>
        <dbReference type="Proteomes" id="UP000319852"/>
    </source>
</evidence>
<dbReference type="RefSeq" id="WP_145060689.1">
    <property type="nucleotide sequence ID" value="NZ_CP036263.1"/>
</dbReference>
<evidence type="ECO:0000256" key="1">
    <source>
        <dbReference type="SAM" id="MobiDB-lite"/>
    </source>
</evidence>
<gene>
    <name evidence="2" type="ORF">HG15A2_27970</name>
</gene>
<accession>A0A517MX61</accession>
<protein>
    <submittedName>
        <fullName evidence="2">Uncharacterized protein</fullName>
    </submittedName>
</protein>
<organism evidence="2 3">
    <name type="scientific">Adhaeretor mobilis</name>
    <dbReference type="NCBI Taxonomy" id="1930276"/>
    <lineage>
        <taxon>Bacteria</taxon>
        <taxon>Pseudomonadati</taxon>
        <taxon>Planctomycetota</taxon>
        <taxon>Planctomycetia</taxon>
        <taxon>Pirellulales</taxon>
        <taxon>Lacipirellulaceae</taxon>
        <taxon>Adhaeretor</taxon>
    </lineage>
</organism>
<dbReference type="AlphaFoldDB" id="A0A517MX61"/>
<dbReference type="OrthoDB" id="290375at2"/>
<sequence>MSETSTRTKPAITKHDSYRSNNAHQADELQPTADLVDYAKSYAREKPEVAALWCLGVGFILGWKLKPW</sequence>
<proteinExistence type="predicted"/>
<evidence type="ECO:0000313" key="2">
    <source>
        <dbReference type="EMBL" id="QDS99474.1"/>
    </source>
</evidence>
<reference evidence="2 3" key="1">
    <citation type="submission" date="2019-02" db="EMBL/GenBank/DDBJ databases">
        <title>Deep-cultivation of Planctomycetes and their phenomic and genomic characterization uncovers novel biology.</title>
        <authorList>
            <person name="Wiegand S."/>
            <person name="Jogler M."/>
            <person name="Boedeker C."/>
            <person name="Pinto D."/>
            <person name="Vollmers J."/>
            <person name="Rivas-Marin E."/>
            <person name="Kohn T."/>
            <person name="Peeters S.H."/>
            <person name="Heuer A."/>
            <person name="Rast P."/>
            <person name="Oberbeckmann S."/>
            <person name="Bunk B."/>
            <person name="Jeske O."/>
            <person name="Meyerdierks A."/>
            <person name="Storesund J.E."/>
            <person name="Kallscheuer N."/>
            <person name="Luecker S."/>
            <person name="Lage O.M."/>
            <person name="Pohl T."/>
            <person name="Merkel B.J."/>
            <person name="Hornburger P."/>
            <person name="Mueller R.-W."/>
            <person name="Bruemmer F."/>
            <person name="Labrenz M."/>
            <person name="Spormann A.M."/>
            <person name="Op den Camp H."/>
            <person name="Overmann J."/>
            <person name="Amann R."/>
            <person name="Jetten M.S.M."/>
            <person name="Mascher T."/>
            <person name="Medema M.H."/>
            <person name="Devos D.P."/>
            <person name="Kaster A.-K."/>
            <person name="Ovreas L."/>
            <person name="Rohde M."/>
            <person name="Galperin M.Y."/>
            <person name="Jogler C."/>
        </authorList>
    </citation>
    <scope>NUCLEOTIDE SEQUENCE [LARGE SCALE GENOMIC DNA]</scope>
    <source>
        <strain evidence="2 3">HG15A2</strain>
    </source>
</reference>
<name>A0A517MX61_9BACT</name>
<dbReference type="EMBL" id="CP036263">
    <property type="protein sequence ID" value="QDS99474.1"/>
    <property type="molecule type" value="Genomic_DNA"/>
</dbReference>
<keyword evidence="3" id="KW-1185">Reference proteome</keyword>
<dbReference type="Proteomes" id="UP000319852">
    <property type="component" value="Chromosome"/>
</dbReference>